<evidence type="ECO:0000256" key="2">
    <source>
        <dbReference type="SAM" id="Phobius"/>
    </source>
</evidence>
<evidence type="ECO:0000313" key="3">
    <source>
        <dbReference type="EMBL" id="OWU70005.1"/>
    </source>
</evidence>
<dbReference type="Gene3D" id="3.40.50.300">
    <property type="entry name" value="P-loop containing nucleotide triphosphate hydrolases"/>
    <property type="match status" value="1"/>
</dbReference>
<keyword evidence="4" id="KW-1185">Reference proteome</keyword>
<evidence type="ECO:0000313" key="4">
    <source>
        <dbReference type="Proteomes" id="UP000215377"/>
    </source>
</evidence>
<reference evidence="3 4" key="1">
    <citation type="submission" date="2013-04" db="EMBL/GenBank/DDBJ databases">
        <title>Oceanicola sp. 22II1-22F33 Genome Sequencing.</title>
        <authorList>
            <person name="Lai Q."/>
            <person name="Li G."/>
            <person name="Shao Z."/>
        </authorList>
    </citation>
    <scope>NUCLEOTIDE SEQUENCE [LARGE SCALE GENOMIC DNA]</scope>
    <source>
        <strain evidence="3 4">22II1-22F33</strain>
    </source>
</reference>
<dbReference type="Proteomes" id="UP000215377">
    <property type="component" value="Unassembled WGS sequence"/>
</dbReference>
<name>A0A225NDE8_9RHOB</name>
<dbReference type="EMBL" id="AQQR01000013">
    <property type="protein sequence ID" value="OWU70005.1"/>
    <property type="molecule type" value="Genomic_DNA"/>
</dbReference>
<dbReference type="AlphaFoldDB" id="A0A225NDE8"/>
<dbReference type="InterPro" id="IPR027417">
    <property type="entry name" value="P-loop_NTPase"/>
</dbReference>
<sequence length="433" mass="49952">MTSPADREDSVDPTKLYDPNDPRYYGYSRYQFRLWHGMTIWAFLKLLKGNWRHISPQRYGVVVSVFLLTAPTHSILALLVKLFYRKRIKETRFNGDPVCILGFMRSGTTFLNELLACDDRFASPDNMQCIMPESFLIAEKRLRNHPLAKMEKRPMDDMDMSMDAPQEDEIAMLTMGQPSPYAQMAFPSAKGRYSDGLIMQRDPKVRARWIKAWVWFLRKVQYRNPDKQLLLKSPTHTVRVSLIREVFPQSKFIHITRNPYRILQSNLKLGKALSVTQGFEAKGMTDEQLIHDLKDGFPAFHEAFEKQKAELPEGALVTVSYEDLVKDPLGVMRKIYTTLDLPDIEHALPAMQAYIDSRKNYKPNKYKEDPEIVKMINENWDIYFDKYGYEKLPVEGEEPPVNEAIVTADGEAPGTPEDDTNSDIRQVPNASNG</sequence>
<organism evidence="3 4">
    <name type="scientific">Marinibacterium profundimaris</name>
    <dbReference type="NCBI Taxonomy" id="1679460"/>
    <lineage>
        <taxon>Bacteria</taxon>
        <taxon>Pseudomonadati</taxon>
        <taxon>Pseudomonadota</taxon>
        <taxon>Alphaproteobacteria</taxon>
        <taxon>Rhodobacterales</taxon>
        <taxon>Paracoccaceae</taxon>
        <taxon>Marinibacterium</taxon>
    </lineage>
</organism>
<dbReference type="PANTHER" id="PTHR36451:SF1">
    <property type="entry name" value="OMEGA-HYDROXY-BETA-DIHYDROMENAQUINONE-9 SULFOTRANSFERASE STF3"/>
    <property type="match status" value="1"/>
</dbReference>
<comment type="caution">
    <text evidence="3">The sequence shown here is derived from an EMBL/GenBank/DDBJ whole genome shotgun (WGS) entry which is preliminary data.</text>
</comment>
<keyword evidence="2" id="KW-0812">Transmembrane</keyword>
<dbReference type="InterPro" id="IPR052736">
    <property type="entry name" value="Stf3_sulfotransferase"/>
</dbReference>
<keyword evidence="2" id="KW-0472">Membrane</keyword>
<proteinExistence type="predicted"/>
<dbReference type="SUPFAM" id="SSF52540">
    <property type="entry name" value="P-loop containing nucleoside triphosphate hydrolases"/>
    <property type="match status" value="1"/>
</dbReference>
<evidence type="ECO:0000256" key="1">
    <source>
        <dbReference type="SAM" id="MobiDB-lite"/>
    </source>
</evidence>
<gene>
    <name evidence="3" type="ORF">ATO3_21265</name>
</gene>
<accession>A0A225NDE8</accession>
<dbReference type="PANTHER" id="PTHR36451">
    <property type="entry name" value="PAPS-DEPENDENT SULFOTRANSFERASE STF3"/>
    <property type="match status" value="1"/>
</dbReference>
<dbReference type="Pfam" id="PF13469">
    <property type="entry name" value="Sulfotransfer_3"/>
    <property type="match status" value="1"/>
</dbReference>
<feature type="transmembrane region" description="Helical" evidence="2">
    <location>
        <begin position="59"/>
        <end position="84"/>
    </location>
</feature>
<evidence type="ECO:0008006" key="5">
    <source>
        <dbReference type="Google" id="ProtNLM"/>
    </source>
</evidence>
<protein>
    <recommendedName>
        <fullName evidence="5">Sulfotransferase</fullName>
    </recommendedName>
</protein>
<keyword evidence="2" id="KW-1133">Transmembrane helix</keyword>
<dbReference type="OrthoDB" id="9800698at2"/>
<feature type="region of interest" description="Disordered" evidence="1">
    <location>
        <begin position="398"/>
        <end position="433"/>
    </location>
</feature>
<dbReference type="RefSeq" id="WP_088651931.1">
    <property type="nucleotide sequence ID" value="NZ_AQQR01000013.1"/>
</dbReference>